<evidence type="ECO:0000256" key="3">
    <source>
        <dbReference type="ARBA" id="ARBA00022989"/>
    </source>
</evidence>
<gene>
    <name evidence="7" type="ORF">N8K70_14680</name>
</gene>
<protein>
    <recommendedName>
        <fullName evidence="5">Signal peptidase I</fullName>
        <ecNumber evidence="5">3.4.21.89</ecNumber>
    </recommendedName>
</protein>
<evidence type="ECO:0000256" key="1">
    <source>
        <dbReference type="ARBA" id="ARBA00004370"/>
    </source>
</evidence>
<dbReference type="NCBIfam" id="TIGR02228">
    <property type="entry name" value="sigpep_I_arch"/>
    <property type="match status" value="1"/>
</dbReference>
<keyword evidence="3 6" id="KW-1133">Transmembrane helix</keyword>
<dbReference type="CDD" id="cd06530">
    <property type="entry name" value="S26_SPase_I"/>
    <property type="match status" value="1"/>
</dbReference>
<dbReference type="InterPro" id="IPR001733">
    <property type="entry name" value="Peptidase_S26B"/>
</dbReference>
<dbReference type="InterPro" id="IPR019533">
    <property type="entry name" value="Peptidase_S26"/>
</dbReference>
<dbReference type="EMBL" id="CP118157">
    <property type="protein sequence ID" value="WOF22621.1"/>
    <property type="molecule type" value="Genomic_DNA"/>
</dbReference>
<feature type="transmembrane region" description="Helical" evidence="6">
    <location>
        <begin position="181"/>
        <end position="202"/>
    </location>
</feature>
<evidence type="ECO:0000256" key="2">
    <source>
        <dbReference type="ARBA" id="ARBA00022692"/>
    </source>
</evidence>
<dbReference type="Proteomes" id="UP001305498">
    <property type="component" value="Chromosome"/>
</dbReference>
<dbReference type="SUPFAM" id="SSF51306">
    <property type="entry name" value="LexA/Signal peptidase"/>
    <property type="match status" value="1"/>
</dbReference>
<dbReference type="GO" id="GO:0009003">
    <property type="term" value="F:signal peptidase activity"/>
    <property type="evidence" value="ECO:0007669"/>
    <property type="project" value="UniProtKB-EC"/>
</dbReference>
<keyword evidence="4 6" id="KW-0472">Membrane</keyword>
<proteinExistence type="predicted"/>
<evidence type="ECO:0000313" key="7">
    <source>
        <dbReference type="EMBL" id="WOF22621.1"/>
    </source>
</evidence>
<accession>A0AA97I4H7</accession>
<evidence type="ECO:0000256" key="5">
    <source>
        <dbReference type="NCBIfam" id="TIGR02228"/>
    </source>
</evidence>
<dbReference type="PANTHER" id="PTHR10806">
    <property type="entry name" value="SIGNAL PEPTIDASE COMPLEX CATALYTIC SUBUNIT SEC11"/>
    <property type="match status" value="1"/>
</dbReference>
<keyword evidence="8" id="KW-1185">Reference proteome</keyword>
<dbReference type="GO" id="GO:0004252">
    <property type="term" value="F:serine-type endopeptidase activity"/>
    <property type="evidence" value="ECO:0007669"/>
    <property type="project" value="UniProtKB-UniRule"/>
</dbReference>
<sequence>MTQATLSTASFPVGIAASGAADSRRRRRDEARRVRASESLLHYLAVSLSASVLVLILGVAAAVIGVPALVGGSAMTVLTQSMEPGLPPGTLVVIRPTPVDEIAVGDVVTYQIRSGEPAVVSHRVISKSYADGELSFVTQGDNNAAPDPDPVQAVQIRGTLWYSVPLLGWVNNVLNGSNRTIVVSVVAGALFLYAAGTVIGAVRDRRKATTD</sequence>
<feature type="transmembrane region" description="Helical" evidence="6">
    <location>
        <begin position="43"/>
        <end position="70"/>
    </location>
</feature>
<dbReference type="GO" id="GO:0016020">
    <property type="term" value="C:membrane"/>
    <property type="evidence" value="ECO:0007669"/>
    <property type="project" value="UniProtKB-SubCell"/>
</dbReference>
<keyword evidence="7" id="KW-0378">Hydrolase</keyword>
<dbReference type="KEGG" id="mbet:N8K70_14680"/>
<evidence type="ECO:0000256" key="6">
    <source>
        <dbReference type="SAM" id="Phobius"/>
    </source>
</evidence>
<evidence type="ECO:0000313" key="8">
    <source>
        <dbReference type="Proteomes" id="UP001305498"/>
    </source>
</evidence>
<dbReference type="AlphaFoldDB" id="A0AA97I4H7"/>
<dbReference type="EC" id="3.4.21.89" evidence="5"/>
<dbReference type="GO" id="GO:0006465">
    <property type="term" value="P:signal peptide processing"/>
    <property type="evidence" value="ECO:0007669"/>
    <property type="project" value="UniProtKB-UniRule"/>
</dbReference>
<dbReference type="InterPro" id="IPR036286">
    <property type="entry name" value="LexA/Signal_pep-like_sf"/>
</dbReference>
<dbReference type="PRINTS" id="PR00728">
    <property type="entry name" value="SIGNALPTASE"/>
</dbReference>
<dbReference type="RefSeq" id="WP_317139092.1">
    <property type="nucleotide sequence ID" value="NZ_CP118157.1"/>
</dbReference>
<evidence type="ECO:0000256" key="4">
    <source>
        <dbReference type="ARBA" id="ARBA00023136"/>
    </source>
</evidence>
<comment type="subcellular location">
    <subcellularLocation>
        <location evidence="1">Membrane</location>
    </subcellularLocation>
</comment>
<name>A0AA97I4H7_9MICO</name>
<organism evidence="7 8">
    <name type="scientific">Microbacterium betulae</name>
    <dbReference type="NCBI Taxonomy" id="2981139"/>
    <lineage>
        <taxon>Bacteria</taxon>
        <taxon>Bacillati</taxon>
        <taxon>Actinomycetota</taxon>
        <taxon>Actinomycetes</taxon>
        <taxon>Micrococcales</taxon>
        <taxon>Microbacteriaceae</taxon>
        <taxon>Microbacterium</taxon>
    </lineage>
</organism>
<dbReference type="PANTHER" id="PTHR10806:SF6">
    <property type="entry name" value="SIGNAL PEPTIDASE COMPLEX CATALYTIC SUBUNIT SEC11"/>
    <property type="match status" value="1"/>
</dbReference>
<keyword evidence="2 6" id="KW-0812">Transmembrane</keyword>
<reference evidence="7 8" key="1">
    <citation type="submission" date="2023-02" db="EMBL/GenBank/DDBJ databases">
        <title>Microbacterium betulae sp. nov., isolated from birch wood.</title>
        <authorList>
            <person name="Pasciak M."/>
            <person name="Pawlik K.J."/>
            <person name="Martynowski D."/>
            <person name="Laczmanski L."/>
            <person name="Ciekot J."/>
            <person name="Szponar B."/>
            <person name="Wojcik-Fatla A."/>
            <person name="Mackiewicz B."/>
            <person name="Farian E."/>
            <person name="Cholewa G."/>
            <person name="Cholewa A."/>
            <person name="Dutkiewicz J."/>
        </authorList>
    </citation>
    <scope>NUCLEOTIDE SEQUENCE [LARGE SCALE GENOMIC DNA]</scope>
    <source>
        <strain evidence="7 8">AB</strain>
    </source>
</reference>